<dbReference type="OrthoDB" id="645138at2"/>
<dbReference type="AlphaFoldDB" id="A0A2T1NAZ8"/>
<comment type="caution">
    <text evidence="1">The sequence shown here is derived from an EMBL/GenBank/DDBJ whole genome shotgun (WGS) entry which is preliminary data.</text>
</comment>
<dbReference type="RefSeq" id="WP_106679478.1">
    <property type="nucleotide sequence ID" value="NZ_JACHWV010000003.1"/>
</dbReference>
<organism evidence="1 2">
    <name type="scientific">Mesoflavibacter zeaxanthinifaciens subsp. sabulilitoris</name>
    <dbReference type="NCBI Taxonomy" id="1520893"/>
    <lineage>
        <taxon>Bacteria</taxon>
        <taxon>Pseudomonadati</taxon>
        <taxon>Bacteroidota</taxon>
        <taxon>Flavobacteriia</taxon>
        <taxon>Flavobacteriales</taxon>
        <taxon>Flavobacteriaceae</taxon>
        <taxon>Mesoflavibacter</taxon>
    </lineage>
</organism>
<dbReference type="EMBL" id="PXOT01000024">
    <property type="protein sequence ID" value="PSG89317.1"/>
    <property type="molecule type" value="Genomic_DNA"/>
</dbReference>
<protein>
    <submittedName>
        <fullName evidence="1">Uncharacterized protein</fullName>
    </submittedName>
</protein>
<reference evidence="1 2" key="1">
    <citation type="submission" date="2018-03" db="EMBL/GenBank/DDBJ databases">
        <title>Mesoflavibacter sp. HG37 and Mesoflavibacter sp. HG96 sp.nov., two marine bacteria isolated from seawater of Western Pacific Ocean.</title>
        <authorList>
            <person name="Cheng H."/>
            <person name="Wu Y.-H."/>
            <person name="Guo L.-L."/>
            <person name="Xu X.-W."/>
        </authorList>
    </citation>
    <scope>NUCLEOTIDE SEQUENCE [LARGE SCALE GENOMIC DNA]</scope>
    <source>
        <strain evidence="1 2">KCTC 42117</strain>
    </source>
</reference>
<sequence>MAKLSSLLKIEGTLDGMTFYKGKDGYLVRTKGGISKSRIQNDPAFIRTRENGTEFGHVAKSGKVLRQALTPLLADVKDGRLVSRLTKTLSLVKNADTTSSRGNRNVGIGIATPEGQNAIKAFDFNQNARLDSILLTDLTLDTATGGVLISNLNPLQQINAPSGATHVSFTAAVLNLDFQTGEKELVMSTEINNPLNSTVVDINPIPASVPTGTGQTYFLLKLAFYQEINSMQYALNNGAYNVMQILEIQ</sequence>
<gene>
    <name evidence="1" type="ORF">C7H61_10215</name>
</gene>
<accession>A0A2T1NAZ8</accession>
<keyword evidence="2" id="KW-1185">Reference proteome</keyword>
<evidence type="ECO:0000313" key="2">
    <source>
        <dbReference type="Proteomes" id="UP000238430"/>
    </source>
</evidence>
<evidence type="ECO:0000313" key="1">
    <source>
        <dbReference type="EMBL" id="PSG89317.1"/>
    </source>
</evidence>
<dbReference type="Proteomes" id="UP000238430">
    <property type="component" value="Unassembled WGS sequence"/>
</dbReference>
<name>A0A2T1NAZ8_9FLAO</name>
<proteinExistence type="predicted"/>